<comment type="similarity">
    <text evidence="1">Belongs to the RMD1/sif2 family.</text>
</comment>
<feature type="domain" description="DUF155" evidence="2">
    <location>
        <begin position="140"/>
        <end position="320"/>
    </location>
</feature>
<dbReference type="GO" id="GO:0070131">
    <property type="term" value="P:positive regulation of mitochondrial translation"/>
    <property type="evidence" value="ECO:0007669"/>
    <property type="project" value="TreeGrafter"/>
</dbReference>
<dbReference type="WBParaSite" id="MBELARI_LOCUS10312">
    <property type="protein sequence ID" value="MBELARI_LOCUS10312"/>
    <property type="gene ID" value="MBELARI_LOCUS10312"/>
</dbReference>
<evidence type="ECO:0000313" key="4">
    <source>
        <dbReference type="WBParaSite" id="MBELARI_LOCUS10312"/>
    </source>
</evidence>
<dbReference type="PANTHER" id="PTHR16255">
    <property type="entry name" value="REQUIRED FOR MEIOTIC NUCLEAR DIVISION PROTEIN 1 HOMOLOG"/>
    <property type="match status" value="1"/>
</dbReference>
<protein>
    <submittedName>
        <fullName evidence="4">DUF155 domain-containing protein</fullName>
    </submittedName>
</protein>
<sequence>MSLRSLSRLSSLFPTTSRFFRARSFGDHILHTRATTSVTRYQPLSLAHEEKLKEVAASKLRPKQRKRRATSVAQADRDRLPKVVAIPLAETIDLKALLRSRGFLSLYKASYVYKEFDDVLHLMKKEEYSVHKNDRESEFYIFEEGVIVFWNVSIEDRVQLLRGLEEFMVDPYESSIAGQEQDSMPYGFTEEPMSKIKFDCFVLSEDLHKALDKGNEAVLQRLAFSHALAASVKVGVWEELLNLLAETQADVIKELKRGKITWGRQEALKRAGQFADLRNVINIECNLLNEDLYWERDDLQKFYKMTYQHLALDRRITSLNKRLDYCEELVKMVDNNLAHRHASHLEWMIIVLIIIEVFFDCFHYFDSSPKKVEIVDNTKPVEAPTI</sequence>
<dbReference type="InterPro" id="IPR003734">
    <property type="entry name" value="DUF155"/>
</dbReference>
<evidence type="ECO:0000313" key="3">
    <source>
        <dbReference type="Proteomes" id="UP000887575"/>
    </source>
</evidence>
<keyword evidence="3" id="KW-1185">Reference proteome</keyword>
<dbReference type="PANTHER" id="PTHR16255:SF1">
    <property type="entry name" value="REQUIRED FOR MEIOTIC NUCLEAR DIVISION PROTEIN 1 HOMOLOG"/>
    <property type="match status" value="1"/>
</dbReference>
<dbReference type="Proteomes" id="UP000887575">
    <property type="component" value="Unassembled WGS sequence"/>
</dbReference>
<dbReference type="GO" id="GO:0005739">
    <property type="term" value="C:mitochondrion"/>
    <property type="evidence" value="ECO:0007669"/>
    <property type="project" value="UniProtKB-ARBA"/>
</dbReference>
<dbReference type="InterPro" id="IPR051624">
    <property type="entry name" value="RMD1/Sad1-interacting"/>
</dbReference>
<evidence type="ECO:0000259" key="2">
    <source>
        <dbReference type="Pfam" id="PF02582"/>
    </source>
</evidence>
<accession>A0AAF3J1H7</accession>
<dbReference type="Pfam" id="PF02582">
    <property type="entry name" value="DUF155"/>
    <property type="match status" value="1"/>
</dbReference>
<organism evidence="3 4">
    <name type="scientific">Mesorhabditis belari</name>
    <dbReference type="NCBI Taxonomy" id="2138241"/>
    <lineage>
        <taxon>Eukaryota</taxon>
        <taxon>Metazoa</taxon>
        <taxon>Ecdysozoa</taxon>
        <taxon>Nematoda</taxon>
        <taxon>Chromadorea</taxon>
        <taxon>Rhabditida</taxon>
        <taxon>Rhabditina</taxon>
        <taxon>Rhabditomorpha</taxon>
        <taxon>Rhabditoidea</taxon>
        <taxon>Rhabditidae</taxon>
        <taxon>Mesorhabditinae</taxon>
        <taxon>Mesorhabditis</taxon>
    </lineage>
</organism>
<dbReference type="AlphaFoldDB" id="A0AAF3J1H7"/>
<name>A0AAF3J1H7_9BILA</name>
<proteinExistence type="inferred from homology"/>
<evidence type="ECO:0000256" key="1">
    <source>
        <dbReference type="ARBA" id="ARBA00008306"/>
    </source>
</evidence>
<reference evidence="4" key="1">
    <citation type="submission" date="2024-02" db="UniProtKB">
        <authorList>
            <consortium name="WormBaseParasite"/>
        </authorList>
    </citation>
    <scope>IDENTIFICATION</scope>
</reference>